<dbReference type="RefSeq" id="WP_245753962.1">
    <property type="nucleotide sequence ID" value="NZ_FOEG01000002.1"/>
</dbReference>
<dbReference type="Pfam" id="PF07883">
    <property type="entry name" value="Cupin_2"/>
    <property type="match status" value="1"/>
</dbReference>
<name>A0A1H8S0A0_9GAMM</name>
<dbReference type="InterPro" id="IPR011051">
    <property type="entry name" value="RmlC_Cupin_sf"/>
</dbReference>
<dbReference type="PANTHER" id="PTHR46797">
    <property type="entry name" value="HTH-TYPE TRANSCRIPTIONAL REGULATOR"/>
    <property type="match status" value="1"/>
</dbReference>
<dbReference type="Gene3D" id="2.60.120.10">
    <property type="entry name" value="Jelly Rolls"/>
    <property type="match status" value="1"/>
</dbReference>
<evidence type="ECO:0000313" key="4">
    <source>
        <dbReference type="Proteomes" id="UP000199657"/>
    </source>
</evidence>
<dbReference type="Gene3D" id="1.10.260.40">
    <property type="entry name" value="lambda repressor-like DNA-binding domains"/>
    <property type="match status" value="1"/>
</dbReference>
<dbReference type="GO" id="GO:0005829">
    <property type="term" value="C:cytosol"/>
    <property type="evidence" value="ECO:0007669"/>
    <property type="project" value="TreeGrafter"/>
</dbReference>
<dbReference type="CDD" id="cd00093">
    <property type="entry name" value="HTH_XRE"/>
    <property type="match status" value="1"/>
</dbReference>
<dbReference type="GO" id="GO:0003700">
    <property type="term" value="F:DNA-binding transcription factor activity"/>
    <property type="evidence" value="ECO:0007669"/>
    <property type="project" value="TreeGrafter"/>
</dbReference>
<keyword evidence="1" id="KW-0238">DNA-binding</keyword>
<feature type="domain" description="HTH cro/C1-type" evidence="2">
    <location>
        <begin position="34"/>
        <end position="88"/>
    </location>
</feature>
<dbReference type="PROSITE" id="PS50943">
    <property type="entry name" value="HTH_CROC1"/>
    <property type="match status" value="1"/>
</dbReference>
<dbReference type="CDD" id="cd02209">
    <property type="entry name" value="cupin_XRE_C"/>
    <property type="match status" value="1"/>
</dbReference>
<dbReference type="InterPro" id="IPR010982">
    <property type="entry name" value="Lambda_DNA-bd_dom_sf"/>
</dbReference>
<organism evidence="3 4">
    <name type="scientific">Aquisalimonas asiatica</name>
    <dbReference type="NCBI Taxonomy" id="406100"/>
    <lineage>
        <taxon>Bacteria</taxon>
        <taxon>Pseudomonadati</taxon>
        <taxon>Pseudomonadota</taxon>
        <taxon>Gammaproteobacteria</taxon>
        <taxon>Chromatiales</taxon>
        <taxon>Ectothiorhodospiraceae</taxon>
        <taxon>Aquisalimonas</taxon>
    </lineage>
</organism>
<gene>
    <name evidence="3" type="ORF">SAMN04488052_102354</name>
</gene>
<keyword evidence="4" id="KW-1185">Reference proteome</keyword>
<accession>A0A1H8S0A0</accession>
<evidence type="ECO:0000313" key="3">
    <source>
        <dbReference type="EMBL" id="SEO71613.1"/>
    </source>
</evidence>
<dbReference type="SUPFAM" id="SSF47413">
    <property type="entry name" value="lambda repressor-like DNA-binding domains"/>
    <property type="match status" value="1"/>
</dbReference>
<dbReference type="GO" id="GO:0003677">
    <property type="term" value="F:DNA binding"/>
    <property type="evidence" value="ECO:0007669"/>
    <property type="project" value="UniProtKB-KW"/>
</dbReference>
<evidence type="ECO:0000256" key="1">
    <source>
        <dbReference type="ARBA" id="ARBA00023125"/>
    </source>
</evidence>
<dbReference type="SMART" id="SM00530">
    <property type="entry name" value="HTH_XRE"/>
    <property type="match status" value="1"/>
</dbReference>
<dbReference type="InterPro" id="IPR013096">
    <property type="entry name" value="Cupin_2"/>
</dbReference>
<dbReference type="PANTHER" id="PTHR46797:SF1">
    <property type="entry name" value="METHYLPHOSPHONATE SYNTHASE"/>
    <property type="match status" value="1"/>
</dbReference>
<dbReference type="InterPro" id="IPR001387">
    <property type="entry name" value="Cro/C1-type_HTH"/>
</dbReference>
<dbReference type="EMBL" id="FOEG01000002">
    <property type="protein sequence ID" value="SEO71613.1"/>
    <property type="molecule type" value="Genomic_DNA"/>
</dbReference>
<dbReference type="AlphaFoldDB" id="A0A1H8S0A0"/>
<dbReference type="InterPro" id="IPR050807">
    <property type="entry name" value="TransReg_Diox_bact_type"/>
</dbReference>
<dbReference type="Pfam" id="PF01381">
    <property type="entry name" value="HTH_3"/>
    <property type="match status" value="1"/>
</dbReference>
<dbReference type="SUPFAM" id="SSF51182">
    <property type="entry name" value="RmlC-like cupins"/>
    <property type="match status" value="1"/>
</dbReference>
<reference evidence="3 4" key="1">
    <citation type="submission" date="2016-10" db="EMBL/GenBank/DDBJ databases">
        <authorList>
            <person name="de Groot N.N."/>
        </authorList>
    </citation>
    <scope>NUCLEOTIDE SEQUENCE [LARGE SCALE GENOMIC DNA]</scope>
    <source>
        <strain evidence="3 4">CGMCC 1.6291</strain>
    </source>
</reference>
<dbReference type="InterPro" id="IPR014710">
    <property type="entry name" value="RmlC-like_jellyroll"/>
</dbReference>
<sequence length="212" mass="23940">MSEDRDAFVPKTLATRQADSERRMGLEQYIGAVLRQRRVAQDLTLANVAELAGLSRGMVSKIENGQVATSLESLERLTTALGLTLSQLFRDYDSPEGGAQLVKAGEGMEVVRRGTRRGHTYHLLAYHRGQQRNFEPFLISMDDESEAFPTFQHDGMQFLYMLEGRIEYRHGKQVYTLEAGDAFTFDAQVPHGPERLVEVPIRFLAVTVFQDD</sequence>
<dbReference type="Proteomes" id="UP000199657">
    <property type="component" value="Unassembled WGS sequence"/>
</dbReference>
<evidence type="ECO:0000259" key="2">
    <source>
        <dbReference type="PROSITE" id="PS50943"/>
    </source>
</evidence>
<proteinExistence type="predicted"/>
<protein>
    <submittedName>
        <fullName evidence="3">Transcriptional regulator, XRE family with cupin sensor</fullName>
    </submittedName>
</protein>
<dbReference type="STRING" id="406100.SAMN04488052_102354"/>